<feature type="non-terminal residue" evidence="1">
    <location>
        <position position="103"/>
    </location>
</feature>
<proteinExistence type="predicted"/>
<accession>X1AYQ4</accession>
<evidence type="ECO:0000313" key="1">
    <source>
        <dbReference type="EMBL" id="GAG77223.1"/>
    </source>
</evidence>
<gene>
    <name evidence="1" type="ORF">S01H4_29195</name>
</gene>
<reference evidence="1" key="1">
    <citation type="journal article" date="2014" name="Front. Microbiol.">
        <title>High frequency of phylogenetically diverse reductive dehalogenase-homologous genes in deep subseafloor sedimentary metagenomes.</title>
        <authorList>
            <person name="Kawai M."/>
            <person name="Futagami T."/>
            <person name="Toyoda A."/>
            <person name="Takaki Y."/>
            <person name="Nishi S."/>
            <person name="Hori S."/>
            <person name="Arai W."/>
            <person name="Tsubouchi T."/>
            <person name="Morono Y."/>
            <person name="Uchiyama I."/>
            <person name="Ito T."/>
            <person name="Fujiyama A."/>
            <person name="Inagaki F."/>
            <person name="Takami H."/>
        </authorList>
    </citation>
    <scope>NUCLEOTIDE SEQUENCE</scope>
    <source>
        <strain evidence="1">Expedition CK06-06</strain>
    </source>
</reference>
<sequence length="103" mass="11739">NRPTQLNLNEDVLYLRQKFYELDSLNFTFDFVDVLTSKILGDADEKSFILHKRKANGDPILGSSIIGSLHETADHQYILDLDTETLQEGEYSVVVTLDKGNYD</sequence>
<dbReference type="AlphaFoldDB" id="X1AYQ4"/>
<dbReference type="EMBL" id="BART01014793">
    <property type="protein sequence ID" value="GAG77223.1"/>
    <property type="molecule type" value="Genomic_DNA"/>
</dbReference>
<name>X1AYQ4_9ZZZZ</name>
<feature type="non-terminal residue" evidence="1">
    <location>
        <position position="1"/>
    </location>
</feature>
<organism evidence="1">
    <name type="scientific">marine sediment metagenome</name>
    <dbReference type="NCBI Taxonomy" id="412755"/>
    <lineage>
        <taxon>unclassified sequences</taxon>
        <taxon>metagenomes</taxon>
        <taxon>ecological metagenomes</taxon>
    </lineage>
</organism>
<protein>
    <submittedName>
        <fullName evidence="1">Uncharacterized protein</fullName>
    </submittedName>
</protein>
<comment type="caution">
    <text evidence="1">The sequence shown here is derived from an EMBL/GenBank/DDBJ whole genome shotgun (WGS) entry which is preliminary data.</text>
</comment>